<reference evidence="3 4" key="1">
    <citation type="submission" date="2018-10" db="EMBL/GenBank/DDBJ databases">
        <title>Cohnella sp. M2MS4P-1, whole genome shotgun sequence.</title>
        <authorList>
            <person name="Tuo L."/>
        </authorList>
    </citation>
    <scope>NUCLEOTIDE SEQUENCE [LARGE SCALE GENOMIC DNA]</scope>
    <source>
        <strain evidence="3 4">M2MS4P-1</strain>
    </source>
</reference>
<evidence type="ECO:0000256" key="1">
    <source>
        <dbReference type="ARBA" id="ARBA00023125"/>
    </source>
</evidence>
<dbReference type="CDD" id="cd00090">
    <property type="entry name" value="HTH_ARSR"/>
    <property type="match status" value="1"/>
</dbReference>
<dbReference type="InterPro" id="IPR001845">
    <property type="entry name" value="HTH_ArsR_DNA-bd_dom"/>
</dbReference>
<dbReference type="InterPro" id="IPR036388">
    <property type="entry name" value="WH-like_DNA-bd_sf"/>
</dbReference>
<dbReference type="Pfam" id="PF12840">
    <property type="entry name" value="HTH_20"/>
    <property type="match status" value="1"/>
</dbReference>
<name>A0A494XLI2_9BACL</name>
<gene>
    <name evidence="3" type="ORF">D7Z26_17335</name>
</gene>
<sequence>MRMLIRGGLPISIKKAEMILHPIRMRIIQALINGSRMTSQQIQERLEDVPQATMYRHLKKMVDAGVLEVAEEIPNRGTLEKVYRLPEKGAIISAEDLKRASPEDHLSFFMNYAAQIIGEYGNYVKQPDLDLVQDGVSYRQISLYLSDEENIQLLTALWEILMKAIQNQPDENRRRRLISIIDFPQSGKKTAQQQREDLH</sequence>
<evidence type="ECO:0000259" key="2">
    <source>
        <dbReference type="SMART" id="SM00418"/>
    </source>
</evidence>
<dbReference type="Gene3D" id="6.10.140.2180">
    <property type="match status" value="1"/>
</dbReference>
<dbReference type="SUPFAM" id="SSF46785">
    <property type="entry name" value="Winged helix' DNA-binding domain"/>
    <property type="match status" value="1"/>
</dbReference>
<dbReference type="InterPro" id="IPR011991">
    <property type="entry name" value="ArsR-like_HTH"/>
</dbReference>
<dbReference type="NCBIfam" id="NF005061">
    <property type="entry name" value="PRK06474.1"/>
    <property type="match status" value="1"/>
</dbReference>
<proteinExistence type="predicted"/>
<dbReference type="SMART" id="SM00418">
    <property type="entry name" value="HTH_ARSR"/>
    <property type="match status" value="1"/>
</dbReference>
<dbReference type="EMBL" id="RBZM01000007">
    <property type="protein sequence ID" value="RKP51550.1"/>
    <property type="molecule type" value="Genomic_DNA"/>
</dbReference>
<dbReference type="AlphaFoldDB" id="A0A494XLI2"/>
<accession>A0A494XLI2</accession>
<organism evidence="3 4">
    <name type="scientific">Cohnella endophytica</name>
    <dbReference type="NCBI Taxonomy" id="2419778"/>
    <lineage>
        <taxon>Bacteria</taxon>
        <taxon>Bacillati</taxon>
        <taxon>Bacillota</taxon>
        <taxon>Bacilli</taxon>
        <taxon>Bacillales</taxon>
        <taxon>Paenibacillaceae</taxon>
        <taxon>Cohnella</taxon>
    </lineage>
</organism>
<protein>
    <submittedName>
        <fullName evidence="3">ArsR family transcriptional regulator</fullName>
    </submittedName>
</protein>
<dbReference type="Proteomes" id="UP000282076">
    <property type="component" value="Unassembled WGS sequence"/>
</dbReference>
<dbReference type="Gene3D" id="1.10.10.10">
    <property type="entry name" value="Winged helix-like DNA-binding domain superfamily/Winged helix DNA-binding domain"/>
    <property type="match status" value="1"/>
</dbReference>
<evidence type="ECO:0000313" key="3">
    <source>
        <dbReference type="EMBL" id="RKP51550.1"/>
    </source>
</evidence>
<comment type="caution">
    <text evidence="3">The sequence shown here is derived from an EMBL/GenBank/DDBJ whole genome shotgun (WGS) entry which is preliminary data.</text>
</comment>
<dbReference type="GO" id="GO:0003677">
    <property type="term" value="F:DNA binding"/>
    <property type="evidence" value="ECO:0007669"/>
    <property type="project" value="UniProtKB-KW"/>
</dbReference>
<keyword evidence="1" id="KW-0238">DNA-binding</keyword>
<keyword evidence="4" id="KW-1185">Reference proteome</keyword>
<dbReference type="InterPro" id="IPR036390">
    <property type="entry name" value="WH_DNA-bd_sf"/>
</dbReference>
<dbReference type="GO" id="GO:0003700">
    <property type="term" value="F:DNA-binding transcription factor activity"/>
    <property type="evidence" value="ECO:0007669"/>
    <property type="project" value="InterPro"/>
</dbReference>
<evidence type="ECO:0000313" key="4">
    <source>
        <dbReference type="Proteomes" id="UP000282076"/>
    </source>
</evidence>
<feature type="domain" description="HTH arsR-type" evidence="2">
    <location>
        <begin position="14"/>
        <end position="96"/>
    </location>
</feature>